<evidence type="ECO:0000313" key="2">
    <source>
        <dbReference type="Proteomes" id="UP000313359"/>
    </source>
</evidence>
<dbReference type="EMBL" id="ML122313">
    <property type="protein sequence ID" value="RPD53891.1"/>
    <property type="molecule type" value="Genomic_DNA"/>
</dbReference>
<dbReference type="AlphaFoldDB" id="A0A5C2RRY3"/>
<accession>A0A5C2RRY3</accession>
<keyword evidence="2" id="KW-1185">Reference proteome</keyword>
<organism evidence="1 2">
    <name type="scientific">Lentinus tigrinus ALCF2SS1-6</name>
    <dbReference type="NCBI Taxonomy" id="1328759"/>
    <lineage>
        <taxon>Eukaryota</taxon>
        <taxon>Fungi</taxon>
        <taxon>Dikarya</taxon>
        <taxon>Basidiomycota</taxon>
        <taxon>Agaricomycotina</taxon>
        <taxon>Agaricomycetes</taxon>
        <taxon>Polyporales</taxon>
        <taxon>Polyporaceae</taxon>
        <taxon>Lentinus</taxon>
    </lineage>
</organism>
<sequence>MRELQVLVRTQYALVYSEIRGQTNPGTDLRGKRTQAASSGSHVVSVRRYRMKSNC</sequence>
<gene>
    <name evidence="1" type="ORF">L227DRAFT_375171</name>
</gene>
<dbReference type="Proteomes" id="UP000313359">
    <property type="component" value="Unassembled WGS sequence"/>
</dbReference>
<name>A0A5C2RRY3_9APHY</name>
<evidence type="ECO:0000313" key="1">
    <source>
        <dbReference type="EMBL" id="RPD53891.1"/>
    </source>
</evidence>
<proteinExistence type="predicted"/>
<reference evidence="1" key="1">
    <citation type="journal article" date="2018" name="Genome Biol. Evol.">
        <title>Genomics and development of Lentinus tigrinus, a white-rot wood-decaying mushroom with dimorphic fruiting bodies.</title>
        <authorList>
            <person name="Wu B."/>
            <person name="Xu Z."/>
            <person name="Knudson A."/>
            <person name="Carlson A."/>
            <person name="Chen N."/>
            <person name="Kovaka S."/>
            <person name="LaButti K."/>
            <person name="Lipzen A."/>
            <person name="Pennachio C."/>
            <person name="Riley R."/>
            <person name="Schakwitz W."/>
            <person name="Umezawa K."/>
            <person name="Ohm R.A."/>
            <person name="Grigoriev I.V."/>
            <person name="Nagy L.G."/>
            <person name="Gibbons J."/>
            <person name="Hibbett D."/>
        </authorList>
    </citation>
    <scope>NUCLEOTIDE SEQUENCE [LARGE SCALE GENOMIC DNA]</scope>
    <source>
        <strain evidence="1">ALCF2SS1-6</strain>
    </source>
</reference>
<protein>
    <submittedName>
        <fullName evidence="1">Uncharacterized protein</fullName>
    </submittedName>
</protein>